<dbReference type="SUPFAM" id="SSF53901">
    <property type="entry name" value="Thiolase-like"/>
    <property type="match status" value="2"/>
</dbReference>
<dbReference type="Gene3D" id="3.40.47.10">
    <property type="match status" value="1"/>
</dbReference>
<evidence type="ECO:0000313" key="4">
    <source>
        <dbReference type="Proteomes" id="UP001596383"/>
    </source>
</evidence>
<name>A0ABD5SRS5_9EURY</name>
<protein>
    <recommendedName>
        <fullName evidence="2">Thiolase C-terminal domain-containing protein</fullName>
    </recommendedName>
</protein>
<dbReference type="PANTHER" id="PTHR42870">
    <property type="entry name" value="ACETYL-COA C-ACETYLTRANSFERASE"/>
    <property type="match status" value="1"/>
</dbReference>
<dbReference type="Pfam" id="PF22691">
    <property type="entry name" value="Thiolase_C_1"/>
    <property type="match status" value="1"/>
</dbReference>
<feature type="domain" description="Thiolase C-terminal" evidence="2">
    <location>
        <begin position="242"/>
        <end position="379"/>
    </location>
</feature>
<dbReference type="InterPro" id="IPR002155">
    <property type="entry name" value="Thiolase"/>
</dbReference>
<dbReference type="GO" id="GO:0008299">
    <property type="term" value="P:isoprenoid biosynthetic process"/>
    <property type="evidence" value="ECO:0007669"/>
    <property type="project" value="UniProtKB-KW"/>
</dbReference>
<keyword evidence="4" id="KW-1185">Reference proteome</keyword>
<organism evidence="3 4">
    <name type="scientific">Natrinema soli</name>
    <dbReference type="NCBI Taxonomy" id="1930624"/>
    <lineage>
        <taxon>Archaea</taxon>
        <taxon>Methanobacteriati</taxon>
        <taxon>Methanobacteriota</taxon>
        <taxon>Stenosarchaea group</taxon>
        <taxon>Halobacteria</taxon>
        <taxon>Halobacteriales</taxon>
        <taxon>Natrialbaceae</taxon>
        <taxon>Natrinema</taxon>
    </lineage>
</organism>
<reference evidence="3 4" key="1">
    <citation type="journal article" date="2019" name="Int. J. Syst. Evol. Microbiol.">
        <title>The Global Catalogue of Microorganisms (GCM) 10K type strain sequencing project: providing services to taxonomists for standard genome sequencing and annotation.</title>
        <authorList>
            <consortium name="The Broad Institute Genomics Platform"/>
            <consortium name="The Broad Institute Genome Sequencing Center for Infectious Disease"/>
            <person name="Wu L."/>
            <person name="Ma J."/>
        </authorList>
    </citation>
    <scope>NUCLEOTIDE SEQUENCE [LARGE SCALE GENOMIC DNA]</scope>
    <source>
        <strain evidence="3 4">LMG 29247</strain>
    </source>
</reference>
<proteinExistence type="predicted"/>
<dbReference type="InterPro" id="IPR016039">
    <property type="entry name" value="Thiolase-like"/>
</dbReference>
<evidence type="ECO:0000313" key="3">
    <source>
        <dbReference type="EMBL" id="MFC6767659.1"/>
    </source>
</evidence>
<dbReference type="RefSeq" id="WP_273740522.1">
    <property type="nucleotide sequence ID" value="NZ_JAQIVI010000413.1"/>
</dbReference>
<dbReference type="CDD" id="cd00829">
    <property type="entry name" value="SCP-x_thiolase"/>
    <property type="match status" value="1"/>
</dbReference>
<keyword evidence="1" id="KW-0414">Isoprene biosynthesis</keyword>
<evidence type="ECO:0000256" key="1">
    <source>
        <dbReference type="ARBA" id="ARBA00023229"/>
    </source>
</evidence>
<accession>A0ABD5SRS5</accession>
<dbReference type="InterPro" id="IPR055140">
    <property type="entry name" value="Thiolase_C_2"/>
</dbReference>
<sequence length="382" mass="39874">MGSTQRVAVTGIGESPIGKTPDMDSINLYASACLEAVDDAGLEKADIDGLVTGYSLVDPKLMHSTVVADYLGLNLTYNESLRLGGATPFVGVCHAANAVRQGQCENVVVAFGDNRQTGFAKGDDGVSSLATEVGHPEFENPFGPLVPSMYALLAQKHMATYGTTAEELATVAVACREHASMRGAGQHTEPIDVDDVLSSGLISSPLHKLECALISDCAGAVVVSSADAAAETRAPVELTGYGEGHGSEYIHRRDDLLETPAAASGTTAFEMADRTPDDVDVAQLYDCFTITPLLLLEDLGFCENGESGSFVRERGITTDGELPVNTHGGELSYAGAGVFHILEAARQIRGDAAETQVDADLALAHGVGGVLSTNATLLMEAW</sequence>
<dbReference type="PIRSF" id="PIRSF000429">
    <property type="entry name" value="Ac-CoA_Ac_transf"/>
    <property type="match status" value="1"/>
</dbReference>
<dbReference type="PANTHER" id="PTHR42870:SF1">
    <property type="entry name" value="NON-SPECIFIC LIPID-TRANSFER PROTEIN-LIKE 2"/>
    <property type="match status" value="1"/>
</dbReference>
<comment type="caution">
    <text evidence="3">The sequence shown here is derived from an EMBL/GenBank/DDBJ whole genome shotgun (WGS) entry which is preliminary data.</text>
</comment>
<dbReference type="AlphaFoldDB" id="A0ABD5SRS5"/>
<gene>
    <name evidence="3" type="ORF">ACFQE6_22510</name>
</gene>
<dbReference type="EMBL" id="JBHSWV010000413">
    <property type="protein sequence ID" value="MFC6767659.1"/>
    <property type="molecule type" value="Genomic_DNA"/>
</dbReference>
<dbReference type="Proteomes" id="UP001596383">
    <property type="component" value="Unassembled WGS sequence"/>
</dbReference>
<evidence type="ECO:0000259" key="2">
    <source>
        <dbReference type="Pfam" id="PF22691"/>
    </source>
</evidence>